<dbReference type="SUPFAM" id="SSF53613">
    <property type="entry name" value="Ribokinase-like"/>
    <property type="match status" value="2"/>
</dbReference>
<feature type="region of interest" description="Disordered" evidence="7">
    <location>
        <begin position="232"/>
        <end position="268"/>
    </location>
</feature>
<evidence type="ECO:0000259" key="8">
    <source>
        <dbReference type="PROSITE" id="PS51383"/>
    </source>
</evidence>
<dbReference type="PROSITE" id="PS51383">
    <property type="entry name" value="YJEF_C_3"/>
    <property type="match status" value="1"/>
</dbReference>
<name>A0A7S3GS63_9STRA</name>
<dbReference type="HAMAP" id="MF_01965">
    <property type="entry name" value="NADHX_dehydratase"/>
    <property type="match status" value="1"/>
</dbReference>
<feature type="compositionally biased region" description="Low complexity" evidence="7">
    <location>
        <begin position="256"/>
        <end position="268"/>
    </location>
</feature>
<dbReference type="InterPro" id="IPR000631">
    <property type="entry name" value="CARKD"/>
</dbReference>
<keyword evidence="4 6" id="KW-0520">NAD</keyword>
<comment type="catalytic activity">
    <reaction evidence="6">
        <text>(6S)-NADHX + ATP = ADP + phosphate + NADH + H(+)</text>
        <dbReference type="Rhea" id="RHEA:19017"/>
        <dbReference type="ChEBI" id="CHEBI:15378"/>
        <dbReference type="ChEBI" id="CHEBI:30616"/>
        <dbReference type="ChEBI" id="CHEBI:43474"/>
        <dbReference type="ChEBI" id="CHEBI:57945"/>
        <dbReference type="ChEBI" id="CHEBI:64074"/>
        <dbReference type="ChEBI" id="CHEBI:456216"/>
        <dbReference type="EC" id="4.2.1.93"/>
    </reaction>
</comment>
<keyword evidence="6" id="KW-0597">Phosphoprotein</keyword>
<feature type="binding site" evidence="6">
    <location>
        <position position="343"/>
    </location>
    <ligand>
        <name>(6S)-NADPHX</name>
        <dbReference type="ChEBI" id="CHEBI:64076"/>
    </ligand>
</feature>
<proteinExistence type="inferred from homology"/>
<dbReference type="GO" id="GO:0005524">
    <property type="term" value="F:ATP binding"/>
    <property type="evidence" value="ECO:0007669"/>
    <property type="project" value="UniProtKB-KW"/>
</dbReference>
<keyword evidence="2 6" id="KW-0067">ATP-binding</keyword>
<feature type="binding site" evidence="6">
    <location>
        <begin position="186"/>
        <end position="192"/>
    </location>
    <ligand>
        <name>(6S)-NADPHX</name>
        <dbReference type="ChEBI" id="CHEBI:64076"/>
    </ligand>
</feature>
<dbReference type="GO" id="GO:0046496">
    <property type="term" value="P:nicotinamide nucleotide metabolic process"/>
    <property type="evidence" value="ECO:0007669"/>
    <property type="project" value="UniProtKB-UniRule"/>
</dbReference>
<reference evidence="9" key="1">
    <citation type="submission" date="2021-01" db="EMBL/GenBank/DDBJ databases">
        <authorList>
            <person name="Corre E."/>
            <person name="Pelletier E."/>
            <person name="Niang G."/>
            <person name="Scheremetjew M."/>
            <person name="Finn R."/>
            <person name="Kale V."/>
            <person name="Holt S."/>
            <person name="Cochrane G."/>
            <person name="Meng A."/>
            <person name="Brown T."/>
            <person name="Cohen L."/>
        </authorList>
    </citation>
    <scope>NUCLEOTIDE SEQUENCE</scope>
    <source>
        <strain evidence="9">CCAP 955/1</strain>
    </source>
</reference>
<dbReference type="EC" id="4.2.1.93" evidence="6"/>
<dbReference type="GO" id="GO:0110051">
    <property type="term" value="P:metabolite repair"/>
    <property type="evidence" value="ECO:0007669"/>
    <property type="project" value="TreeGrafter"/>
</dbReference>
<feature type="binding site" evidence="6">
    <location>
        <position position="132"/>
    </location>
    <ligand>
        <name>(6S)-NADPHX</name>
        <dbReference type="ChEBI" id="CHEBI:64076"/>
    </ligand>
</feature>
<dbReference type="GO" id="GO:0047453">
    <property type="term" value="F:ATP-dependent NAD(P)H-hydrate dehydratase activity"/>
    <property type="evidence" value="ECO:0007669"/>
    <property type="project" value="UniProtKB-UniRule"/>
</dbReference>
<dbReference type="PANTHER" id="PTHR12592:SF0">
    <property type="entry name" value="ATP-DEPENDENT (S)-NAD(P)H-HYDRATE DEHYDRATASE"/>
    <property type="match status" value="1"/>
</dbReference>
<organism evidence="9">
    <name type="scientific">Spumella elongata</name>
    <dbReference type="NCBI Taxonomy" id="89044"/>
    <lineage>
        <taxon>Eukaryota</taxon>
        <taxon>Sar</taxon>
        <taxon>Stramenopiles</taxon>
        <taxon>Ochrophyta</taxon>
        <taxon>Chrysophyceae</taxon>
        <taxon>Chromulinales</taxon>
        <taxon>Chromulinaceae</taxon>
        <taxon>Spumella</taxon>
    </lineage>
</organism>
<gene>
    <name evidence="9" type="ORF">SELO1098_LOCUS3817</name>
</gene>
<evidence type="ECO:0000256" key="2">
    <source>
        <dbReference type="ARBA" id="ARBA00022840"/>
    </source>
</evidence>
<evidence type="ECO:0000256" key="5">
    <source>
        <dbReference type="ARBA" id="ARBA00023239"/>
    </source>
</evidence>
<accession>A0A7S3GS63</accession>
<evidence type="ECO:0000256" key="7">
    <source>
        <dbReference type="SAM" id="MobiDB-lite"/>
    </source>
</evidence>
<comment type="similarity">
    <text evidence="6">Belongs to the NnrD/CARKD family.</text>
</comment>
<feature type="domain" description="YjeF C-terminal" evidence="8">
    <location>
        <begin position="13"/>
        <end position="465"/>
    </location>
</feature>
<evidence type="ECO:0000256" key="3">
    <source>
        <dbReference type="ARBA" id="ARBA00022857"/>
    </source>
</evidence>
<protein>
    <recommendedName>
        <fullName evidence="6">ATP-dependent (S)-NAD(P)H-hydrate dehydratase</fullName>
        <ecNumber evidence="6">4.2.1.93</ecNumber>
    </recommendedName>
    <alternativeName>
        <fullName evidence="6">ATP-dependent NAD(P)HX dehydratase</fullName>
    </alternativeName>
</protein>
<dbReference type="PANTHER" id="PTHR12592">
    <property type="entry name" value="ATP-DEPENDENT (S)-NAD(P)H-HYDRATE DEHYDRATASE FAMILY MEMBER"/>
    <property type="match status" value="1"/>
</dbReference>
<keyword evidence="1 6" id="KW-0547">Nucleotide-binding</keyword>
<feature type="binding site" evidence="6">
    <location>
        <begin position="333"/>
        <end position="342"/>
    </location>
    <ligand>
        <name>ATP</name>
        <dbReference type="ChEBI" id="CHEBI:30616"/>
    </ligand>
</feature>
<comment type="cofactor">
    <cofactor evidence="6">
        <name>Mg(2+)</name>
        <dbReference type="ChEBI" id="CHEBI:18420"/>
    </cofactor>
</comment>
<dbReference type="Pfam" id="PF01256">
    <property type="entry name" value="Carb_kinase"/>
    <property type="match status" value="1"/>
</dbReference>
<feature type="compositionally biased region" description="Polar residues" evidence="7">
    <location>
        <begin position="232"/>
        <end position="243"/>
    </location>
</feature>
<keyword evidence="5 6" id="KW-0456">Lyase</keyword>
<dbReference type="Gene3D" id="3.40.1190.20">
    <property type="match status" value="1"/>
</dbReference>
<dbReference type="EMBL" id="HBIC01007512">
    <property type="protein sequence ID" value="CAE0274989.1"/>
    <property type="molecule type" value="Transcribed_RNA"/>
</dbReference>
<keyword evidence="3" id="KW-0521">NADP</keyword>
<feature type="compositionally biased region" description="Low complexity" evidence="7">
    <location>
        <begin position="397"/>
        <end position="415"/>
    </location>
</feature>
<dbReference type="InterPro" id="IPR029056">
    <property type="entry name" value="Ribokinase-like"/>
</dbReference>
<evidence type="ECO:0000256" key="4">
    <source>
        <dbReference type="ARBA" id="ARBA00023027"/>
    </source>
</evidence>
<comment type="catalytic activity">
    <reaction evidence="6">
        <text>(6S)-NADPHX + ATP = ADP + phosphate + NADPH + H(+)</text>
        <dbReference type="Rhea" id="RHEA:32231"/>
        <dbReference type="ChEBI" id="CHEBI:15378"/>
        <dbReference type="ChEBI" id="CHEBI:30616"/>
        <dbReference type="ChEBI" id="CHEBI:43474"/>
        <dbReference type="ChEBI" id="CHEBI:57783"/>
        <dbReference type="ChEBI" id="CHEBI:64076"/>
        <dbReference type="ChEBI" id="CHEBI:456216"/>
        <dbReference type="EC" id="4.2.1.93"/>
    </reaction>
</comment>
<feature type="region of interest" description="Disordered" evidence="7">
    <location>
        <begin position="397"/>
        <end position="416"/>
    </location>
</feature>
<evidence type="ECO:0000313" key="9">
    <source>
        <dbReference type="EMBL" id="CAE0274989.1"/>
    </source>
</evidence>
<evidence type="ECO:0000256" key="1">
    <source>
        <dbReference type="ARBA" id="ARBA00022741"/>
    </source>
</evidence>
<dbReference type="CDD" id="cd01171">
    <property type="entry name" value="YXKO-related"/>
    <property type="match status" value="1"/>
</dbReference>
<evidence type="ECO:0000256" key="6">
    <source>
        <dbReference type="HAMAP-Rule" id="MF_03157"/>
    </source>
</evidence>
<dbReference type="AlphaFoldDB" id="A0A7S3GS63"/>
<sequence length="468" mass="50297">MSLQVLKFAWPDVAALTLNVVPPLDASSHKGTMGRVGVVGGSKDYCGAPYYAAVSALKFGADLSWVYCSQEAAIPIKSYSPELMVTPFYDDKRLGDSNTEHLHETKQDFIDESAEVITSSFPRLHTMVIGPGLGRHPDVQLMIQAVLQEAVSKDIGFVIDADGLNVLTTKHSPSVSGYSKCILTPNAPEFERLASATLAHFEGYVTNDKNNGGEDLNVKAVQYWMQQLRLNDSDTTTPSSTHETSLDGKLHTTKLSATSPADTTSTPPLTTTEAVLAKRVYALSVLLGGVTILRKGEVDIIASSRVGLNNRSSSQHKDDGPSTDAVYVLYGKGCPRRCGGLGDILSGITATALHWATPRAHLLPDLSSALANNSNVHQQTHPIEQTQTIRTITTTTLDSITPDPSSTDSSSTTPSKPDLHNALIHACIFASTVAKRSAEMAFADKGRSMTAPDVIERIGRAFQDIYKE</sequence>
<comment type="function">
    <text evidence="6">Catalyzes the dehydration of the S-form of NAD(P)HX at the expense of ATP, which is converted to ADP. Together with NAD(P)HX epimerase, which catalyzes the epimerization of the S- and R-forms, the enzyme allows the repair of both epimers of NAD(P)HX, a damaged form of NAD(P)H that is a result of enzymatic or heat-dependent hydration.</text>
</comment>
<feature type="binding site" evidence="6">
    <location>
        <begin position="295"/>
        <end position="299"/>
    </location>
    <ligand>
        <name>ATP</name>
        <dbReference type="ChEBI" id="CHEBI:30616"/>
    </ligand>
</feature>